<keyword evidence="1" id="KW-0732">Signal</keyword>
<evidence type="ECO:0000256" key="1">
    <source>
        <dbReference type="SAM" id="SignalP"/>
    </source>
</evidence>
<protein>
    <recommendedName>
        <fullName evidence="4">Lactonase family protein</fullName>
    </recommendedName>
</protein>
<organism evidence="2 3">
    <name type="scientific">Roseomonas fluvialis</name>
    <dbReference type="NCBI Taxonomy" id="1750527"/>
    <lineage>
        <taxon>Bacteria</taxon>
        <taxon>Pseudomonadati</taxon>
        <taxon>Pseudomonadota</taxon>
        <taxon>Alphaproteobacteria</taxon>
        <taxon>Acetobacterales</taxon>
        <taxon>Roseomonadaceae</taxon>
        <taxon>Roseomonas</taxon>
    </lineage>
</organism>
<gene>
    <name evidence="2" type="ORF">Rmf_04080</name>
</gene>
<feature type="signal peptide" evidence="1">
    <location>
        <begin position="1"/>
        <end position="24"/>
    </location>
</feature>
<evidence type="ECO:0000313" key="3">
    <source>
        <dbReference type="Proteomes" id="UP000831327"/>
    </source>
</evidence>
<sequence length="121" mass="12283">MTSRLHRLRSVVLASILVGSPALAQDRIAVFTGSGEGAEVIYVSPSDPRARSALLGVPQAKSPLVATFVASGDGIGVDYFEATSAPSDLPASAFGMAPAAMALHGGEERAARGTEAWGTGE</sequence>
<proteinExistence type="predicted"/>
<evidence type="ECO:0000313" key="2">
    <source>
        <dbReference type="EMBL" id="BDG70479.1"/>
    </source>
</evidence>
<evidence type="ECO:0008006" key="4">
    <source>
        <dbReference type="Google" id="ProtNLM"/>
    </source>
</evidence>
<feature type="chain" id="PRO_5045041289" description="Lactonase family protein" evidence="1">
    <location>
        <begin position="25"/>
        <end position="121"/>
    </location>
</feature>
<accession>A0ABN6NVL3</accession>
<dbReference type="EMBL" id="AP025637">
    <property type="protein sequence ID" value="BDG70479.1"/>
    <property type="molecule type" value="Genomic_DNA"/>
</dbReference>
<keyword evidence="3" id="KW-1185">Reference proteome</keyword>
<reference evidence="2 3" key="1">
    <citation type="journal article" date="2016" name="Microbes Environ.">
        <title>Phylogenetically diverse aerobic anoxygenic phototrophic bacteria isolated from epilithic biofilms in Tama river, Japan.</title>
        <authorList>
            <person name="Hirose S."/>
            <person name="Matsuura K."/>
            <person name="Haruta S."/>
        </authorList>
    </citation>
    <scope>NUCLEOTIDE SEQUENCE [LARGE SCALE GENOMIC DNA]</scope>
    <source>
        <strain evidence="2 3">S08</strain>
    </source>
</reference>
<dbReference type="RefSeq" id="WP_244457808.1">
    <property type="nucleotide sequence ID" value="NZ_AP025637.1"/>
</dbReference>
<dbReference type="Proteomes" id="UP000831327">
    <property type="component" value="Chromosome"/>
</dbReference>
<name>A0ABN6NVL3_9PROT</name>